<comment type="caution">
    <text evidence="1">The sequence shown here is derived from an EMBL/GenBank/DDBJ whole genome shotgun (WGS) entry which is preliminary data.</text>
</comment>
<dbReference type="Proteomes" id="UP000823388">
    <property type="component" value="Chromosome 2N"/>
</dbReference>
<dbReference type="EMBL" id="CM029040">
    <property type="protein sequence ID" value="KAG2636851.1"/>
    <property type="molecule type" value="Genomic_DNA"/>
</dbReference>
<reference evidence="1" key="1">
    <citation type="submission" date="2020-05" db="EMBL/GenBank/DDBJ databases">
        <title>WGS assembly of Panicum virgatum.</title>
        <authorList>
            <person name="Lovell J.T."/>
            <person name="Jenkins J."/>
            <person name="Shu S."/>
            <person name="Juenger T.E."/>
            <person name="Schmutz J."/>
        </authorList>
    </citation>
    <scope>NUCLEOTIDE SEQUENCE</scope>
    <source>
        <strain evidence="1">AP13</strain>
    </source>
</reference>
<evidence type="ECO:0000313" key="2">
    <source>
        <dbReference type="Proteomes" id="UP000823388"/>
    </source>
</evidence>
<dbReference type="AlphaFoldDB" id="A0A8T0VJ98"/>
<protein>
    <submittedName>
        <fullName evidence="1">Uncharacterized protein</fullName>
    </submittedName>
</protein>
<gene>
    <name evidence="1" type="ORF">PVAP13_2NG476600</name>
</gene>
<keyword evidence="2" id="KW-1185">Reference proteome</keyword>
<name>A0A8T0VJ98_PANVG</name>
<accession>A0A8T0VJ98</accession>
<organism evidence="1 2">
    <name type="scientific">Panicum virgatum</name>
    <name type="common">Blackwell switchgrass</name>
    <dbReference type="NCBI Taxonomy" id="38727"/>
    <lineage>
        <taxon>Eukaryota</taxon>
        <taxon>Viridiplantae</taxon>
        <taxon>Streptophyta</taxon>
        <taxon>Embryophyta</taxon>
        <taxon>Tracheophyta</taxon>
        <taxon>Spermatophyta</taxon>
        <taxon>Magnoliopsida</taxon>
        <taxon>Liliopsida</taxon>
        <taxon>Poales</taxon>
        <taxon>Poaceae</taxon>
        <taxon>PACMAD clade</taxon>
        <taxon>Panicoideae</taxon>
        <taxon>Panicodae</taxon>
        <taxon>Paniceae</taxon>
        <taxon>Panicinae</taxon>
        <taxon>Panicum</taxon>
        <taxon>Panicum sect. Hiantes</taxon>
    </lineage>
</organism>
<evidence type="ECO:0000313" key="1">
    <source>
        <dbReference type="EMBL" id="KAG2636851.1"/>
    </source>
</evidence>
<proteinExistence type="predicted"/>
<sequence length="187" mass="20854">MGGHHTDRFFRALAVASAYILVRRWRAASPSGRCRRRSPPRLCSALRLRGVAVRAPRPGPPPELAPKSAPRLVELKLLPRCCNFSRTKRGLTQHPQSPVVCWQGQVTEAILVIFPCAPHVQTSETGTEDQQLHQDYVMCPSGHHLTADKRNTRISELKDWIAPAYCLLVTSCSLMTTRDCGANCDFK</sequence>